<dbReference type="PANTHER" id="PTHR10057">
    <property type="entry name" value="PERIPHERAL-TYPE BENZODIAZEPINE RECEPTOR"/>
    <property type="match status" value="1"/>
</dbReference>
<keyword evidence="5 6" id="KW-0472">Membrane</keyword>
<organism evidence="7 8">
    <name type="scientific">Legionella brunensis</name>
    <dbReference type="NCBI Taxonomy" id="29422"/>
    <lineage>
        <taxon>Bacteria</taxon>
        <taxon>Pseudomonadati</taxon>
        <taxon>Pseudomonadota</taxon>
        <taxon>Gammaproteobacteria</taxon>
        <taxon>Legionellales</taxon>
        <taxon>Legionellaceae</taxon>
        <taxon>Legionella</taxon>
    </lineage>
</organism>
<evidence type="ECO:0000256" key="5">
    <source>
        <dbReference type="ARBA" id="ARBA00023136"/>
    </source>
</evidence>
<keyword evidence="3 6" id="KW-0812">Transmembrane</keyword>
<dbReference type="OrthoDB" id="9795496at2"/>
<dbReference type="CDD" id="cd15904">
    <property type="entry name" value="TSPO_MBR"/>
    <property type="match status" value="1"/>
</dbReference>
<name>A0A0W0SKB2_9GAMM</name>
<dbReference type="PIRSF" id="PIRSF005859">
    <property type="entry name" value="PBR"/>
    <property type="match status" value="1"/>
</dbReference>
<dbReference type="GO" id="GO:0016020">
    <property type="term" value="C:membrane"/>
    <property type="evidence" value="ECO:0007669"/>
    <property type="project" value="UniProtKB-SubCell"/>
</dbReference>
<sequence length="158" mass="18427">MILRLNKLIKLIFWILFFESIGFLLGLLTQANIHPWYEHLNKSSLTPPGFIFSFVWTLLYALLAVIAWILSNHNKVSSKKVTVLFALQMLMNWAWTLLFFGLHWLVPSALWLVILTCLNVILIVEAKKRHKAIAWLLTPYLLWLVFASYLNMVIALMN</sequence>
<comment type="subcellular location">
    <subcellularLocation>
        <location evidence="1">Membrane</location>
        <topology evidence="1">Multi-pass membrane protein</topology>
    </subcellularLocation>
</comment>
<dbReference type="Proteomes" id="UP000054742">
    <property type="component" value="Unassembled WGS sequence"/>
</dbReference>
<evidence type="ECO:0000256" key="4">
    <source>
        <dbReference type="ARBA" id="ARBA00022989"/>
    </source>
</evidence>
<proteinExistence type="inferred from homology"/>
<gene>
    <name evidence="7" type="ORF">Lbru_1631</name>
</gene>
<dbReference type="GO" id="GO:0033013">
    <property type="term" value="P:tetrapyrrole metabolic process"/>
    <property type="evidence" value="ECO:0007669"/>
    <property type="project" value="UniProtKB-ARBA"/>
</dbReference>
<evidence type="ECO:0000256" key="2">
    <source>
        <dbReference type="ARBA" id="ARBA00007524"/>
    </source>
</evidence>
<comment type="similarity">
    <text evidence="2">Belongs to the TspO/BZRP family.</text>
</comment>
<protein>
    <submittedName>
        <fullName evidence="7">Tryptophan-rich sensory protein</fullName>
    </submittedName>
</protein>
<reference evidence="7 8" key="1">
    <citation type="submission" date="2015-11" db="EMBL/GenBank/DDBJ databases">
        <title>Genomic analysis of 38 Legionella species identifies large and diverse effector repertoires.</title>
        <authorList>
            <person name="Burstein D."/>
            <person name="Amaro F."/>
            <person name="Zusman T."/>
            <person name="Lifshitz Z."/>
            <person name="Cohen O."/>
            <person name="Gilbert J.A."/>
            <person name="Pupko T."/>
            <person name="Shuman H.A."/>
            <person name="Segal G."/>
        </authorList>
    </citation>
    <scope>NUCLEOTIDE SEQUENCE [LARGE SCALE GENOMIC DNA]</scope>
    <source>
        <strain evidence="7 8">ATCC 43878</strain>
    </source>
</reference>
<feature type="transmembrane region" description="Helical" evidence="6">
    <location>
        <begin position="50"/>
        <end position="70"/>
    </location>
</feature>
<feature type="transmembrane region" description="Helical" evidence="6">
    <location>
        <begin position="12"/>
        <end position="30"/>
    </location>
</feature>
<evidence type="ECO:0000256" key="6">
    <source>
        <dbReference type="SAM" id="Phobius"/>
    </source>
</evidence>
<keyword evidence="8" id="KW-1185">Reference proteome</keyword>
<dbReference type="RefSeq" id="WP_058441700.1">
    <property type="nucleotide sequence ID" value="NZ_CAAAHU010000019.1"/>
</dbReference>
<dbReference type="PANTHER" id="PTHR10057:SF0">
    <property type="entry name" value="TRANSLOCATOR PROTEIN"/>
    <property type="match status" value="1"/>
</dbReference>
<dbReference type="PATRIC" id="fig|29422.6.peg.1730"/>
<dbReference type="AlphaFoldDB" id="A0A0W0SKB2"/>
<feature type="transmembrane region" description="Helical" evidence="6">
    <location>
        <begin position="133"/>
        <end position="157"/>
    </location>
</feature>
<feature type="transmembrane region" description="Helical" evidence="6">
    <location>
        <begin position="82"/>
        <end position="102"/>
    </location>
</feature>
<dbReference type="Gene3D" id="1.20.1260.100">
    <property type="entry name" value="TspO/MBR protein"/>
    <property type="match status" value="1"/>
</dbReference>
<dbReference type="FunFam" id="1.20.1260.100:FF:000001">
    <property type="entry name" value="translocator protein 2"/>
    <property type="match status" value="1"/>
</dbReference>
<dbReference type="InterPro" id="IPR004307">
    <property type="entry name" value="TspO_MBR"/>
</dbReference>
<evidence type="ECO:0000313" key="8">
    <source>
        <dbReference type="Proteomes" id="UP000054742"/>
    </source>
</evidence>
<dbReference type="EMBL" id="LNXV01000013">
    <property type="protein sequence ID" value="KTC83808.1"/>
    <property type="molecule type" value="Genomic_DNA"/>
</dbReference>
<keyword evidence="4 6" id="KW-1133">Transmembrane helix</keyword>
<feature type="transmembrane region" description="Helical" evidence="6">
    <location>
        <begin position="108"/>
        <end position="126"/>
    </location>
</feature>
<dbReference type="Pfam" id="PF03073">
    <property type="entry name" value="TspO_MBR"/>
    <property type="match status" value="1"/>
</dbReference>
<evidence type="ECO:0000256" key="1">
    <source>
        <dbReference type="ARBA" id="ARBA00004141"/>
    </source>
</evidence>
<evidence type="ECO:0000256" key="3">
    <source>
        <dbReference type="ARBA" id="ARBA00022692"/>
    </source>
</evidence>
<dbReference type="InterPro" id="IPR038330">
    <property type="entry name" value="TspO/MBR-related_sf"/>
</dbReference>
<comment type="caution">
    <text evidence="7">The sequence shown here is derived from an EMBL/GenBank/DDBJ whole genome shotgun (WGS) entry which is preliminary data.</text>
</comment>
<evidence type="ECO:0000313" key="7">
    <source>
        <dbReference type="EMBL" id="KTC83808.1"/>
    </source>
</evidence>
<dbReference type="STRING" id="29422.Lbru_1631"/>
<accession>A0A0W0SKB2</accession>